<reference evidence="2" key="1">
    <citation type="journal article" date="2016" name="Nat. Genet.">
        <title>A high-quality carrot genome assembly provides new insights into carotenoid accumulation and asterid genome evolution.</title>
        <authorList>
            <person name="Iorizzo M."/>
            <person name="Ellison S."/>
            <person name="Senalik D."/>
            <person name="Zeng P."/>
            <person name="Satapoomin P."/>
            <person name="Huang J."/>
            <person name="Bowman M."/>
            <person name="Iovene M."/>
            <person name="Sanseverino W."/>
            <person name="Cavagnaro P."/>
            <person name="Yildiz M."/>
            <person name="Macko-Podgorni A."/>
            <person name="Moranska E."/>
            <person name="Grzebelus E."/>
            <person name="Grzebelus D."/>
            <person name="Ashrafi H."/>
            <person name="Zheng Z."/>
            <person name="Cheng S."/>
            <person name="Spooner D."/>
            <person name="Van Deynze A."/>
            <person name="Simon P."/>
        </authorList>
    </citation>
    <scope>NUCLEOTIDE SEQUENCE [LARGE SCALE GENOMIC DNA]</scope>
    <source>
        <tissue evidence="2">Leaf</tissue>
    </source>
</reference>
<gene>
    <name evidence="2" type="ORF">DCAR_002019</name>
    <name evidence="3" type="ORF">DCAR_0102056</name>
</gene>
<dbReference type="EMBL" id="CP093343">
    <property type="protein sequence ID" value="WOG82886.1"/>
    <property type="molecule type" value="Genomic_DNA"/>
</dbReference>
<name>A0A162B2Z3_DAUCS</name>
<dbReference type="EMBL" id="LNRQ01000001">
    <property type="protein sequence ID" value="KZN09363.1"/>
    <property type="molecule type" value="Genomic_DNA"/>
</dbReference>
<evidence type="ECO:0000313" key="4">
    <source>
        <dbReference type="Proteomes" id="UP000077755"/>
    </source>
</evidence>
<evidence type="ECO:0000313" key="2">
    <source>
        <dbReference type="EMBL" id="KZN09363.1"/>
    </source>
</evidence>
<keyword evidence="4" id="KW-1185">Reference proteome</keyword>
<feature type="region of interest" description="Disordered" evidence="1">
    <location>
        <begin position="162"/>
        <end position="187"/>
    </location>
</feature>
<dbReference type="AlphaFoldDB" id="A0A162B2Z3"/>
<evidence type="ECO:0000256" key="1">
    <source>
        <dbReference type="SAM" id="MobiDB-lite"/>
    </source>
</evidence>
<evidence type="ECO:0000313" key="3">
    <source>
        <dbReference type="EMBL" id="WOG82886.1"/>
    </source>
</evidence>
<dbReference type="Gramene" id="KZN09363">
    <property type="protein sequence ID" value="KZN09363"/>
    <property type="gene ID" value="DCAR_002019"/>
</dbReference>
<protein>
    <submittedName>
        <fullName evidence="2">Uncharacterized protein</fullName>
    </submittedName>
</protein>
<accession>A0A162B2Z3</accession>
<proteinExistence type="predicted"/>
<organism evidence="2">
    <name type="scientific">Daucus carota subsp. sativus</name>
    <name type="common">Carrot</name>
    <dbReference type="NCBI Taxonomy" id="79200"/>
    <lineage>
        <taxon>Eukaryota</taxon>
        <taxon>Viridiplantae</taxon>
        <taxon>Streptophyta</taxon>
        <taxon>Embryophyta</taxon>
        <taxon>Tracheophyta</taxon>
        <taxon>Spermatophyta</taxon>
        <taxon>Magnoliopsida</taxon>
        <taxon>eudicotyledons</taxon>
        <taxon>Gunneridae</taxon>
        <taxon>Pentapetalae</taxon>
        <taxon>asterids</taxon>
        <taxon>campanulids</taxon>
        <taxon>Apiales</taxon>
        <taxon>Apiaceae</taxon>
        <taxon>Apioideae</taxon>
        <taxon>Scandiceae</taxon>
        <taxon>Daucinae</taxon>
        <taxon>Daucus</taxon>
        <taxon>Daucus sect. Daucus</taxon>
    </lineage>
</organism>
<dbReference type="Proteomes" id="UP000077755">
    <property type="component" value="Chromosome 1"/>
</dbReference>
<reference evidence="3" key="2">
    <citation type="submission" date="2022-03" db="EMBL/GenBank/DDBJ databases">
        <title>Draft title - Genomic analysis of global carrot germplasm unveils the trajectory of domestication and the origin of high carotenoid orange carrot.</title>
        <authorList>
            <person name="Iorizzo M."/>
            <person name="Ellison S."/>
            <person name="Senalik D."/>
            <person name="Macko-Podgorni A."/>
            <person name="Grzebelus D."/>
            <person name="Bostan H."/>
            <person name="Rolling W."/>
            <person name="Curaba J."/>
            <person name="Simon P."/>
        </authorList>
    </citation>
    <scope>NUCLEOTIDE SEQUENCE</scope>
    <source>
        <tissue evidence="3">Leaf</tissue>
    </source>
</reference>
<sequence>MNNLTISEHHCWIFSARLSNYGLPMTAAPCEGDTDSDLIKLIHFTNNDCTFGLTTSDRGGHKQFEIASKSTKPITGTEVLTGQPELQDLPKMENTKTCSYGATTLGPSENVTGLDFDWNTLPKDSHNGKEWKNSILNNHQTNLGTNADDTTHTQIPFGINLESGQKFQNDAQKRKSSAVGKEKEETSKLGEDKTKLFHQYTSDDKGKMIMNKHSLLESLFDSYHCIQQTLMSHIMSAKAEDEKDEVVDDLRYAFIELNNDANDIMLK</sequence>